<name>A0A1H4E4N5_9RHOB</name>
<organism evidence="2 3">
    <name type="scientific">Rubrimonas cliftonensis</name>
    <dbReference type="NCBI Taxonomy" id="89524"/>
    <lineage>
        <taxon>Bacteria</taxon>
        <taxon>Pseudomonadati</taxon>
        <taxon>Pseudomonadota</taxon>
        <taxon>Alphaproteobacteria</taxon>
        <taxon>Rhodobacterales</taxon>
        <taxon>Paracoccaceae</taxon>
        <taxon>Rubrimonas</taxon>
    </lineage>
</organism>
<sequence length="254" mass="27116">MKPAASILALLFACAAGAAEREVDLELVLAVDMSGSMDRDEKRLQREGYVAAIASDAFAAALREGAWRRIALSYLEWAGPTSQVVVMDWRLIDGPEAARAFAEELAAAPLSLIRGTSISGALDYAVEMFEGNGFEGWRKVIDVSGDGANSRGRPVEAARDAALARGVTINGLPLMLRPSWIGAGLAQYYADCVVGGPGHFVLPVTAEAELADAIRRKLVLEVAGLAPPPVARAQAARRLDCMVGERLRRSWDEP</sequence>
<accession>A0A1H4E4N5</accession>
<dbReference type="InterPro" id="IPR036465">
    <property type="entry name" value="vWFA_dom_sf"/>
</dbReference>
<keyword evidence="3" id="KW-1185">Reference proteome</keyword>
<dbReference type="SUPFAM" id="SSF53300">
    <property type="entry name" value="vWA-like"/>
    <property type="match status" value="1"/>
</dbReference>
<protein>
    <recommendedName>
        <fullName evidence="4">VWFA domain-containing protein</fullName>
    </recommendedName>
</protein>
<dbReference type="InterPro" id="IPR010607">
    <property type="entry name" value="DUF1194"/>
</dbReference>
<dbReference type="OrthoDB" id="9792179at2"/>
<proteinExistence type="predicted"/>
<dbReference type="Pfam" id="PF06707">
    <property type="entry name" value="DUF1194"/>
    <property type="match status" value="1"/>
</dbReference>
<dbReference type="EMBL" id="FNQM01000012">
    <property type="protein sequence ID" value="SEA79520.1"/>
    <property type="molecule type" value="Genomic_DNA"/>
</dbReference>
<dbReference type="Proteomes" id="UP000198703">
    <property type="component" value="Unassembled WGS sequence"/>
</dbReference>
<reference evidence="2 3" key="1">
    <citation type="submission" date="2016-10" db="EMBL/GenBank/DDBJ databases">
        <authorList>
            <person name="de Groot N.N."/>
        </authorList>
    </citation>
    <scope>NUCLEOTIDE SEQUENCE [LARGE SCALE GENOMIC DNA]</scope>
    <source>
        <strain evidence="2 3">DSM 15345</strain>
    </source>
</reference>
<evidence type="ECO:0008006" key="4">
    <source>
        <dbReference type="Google" id="ProtNLM"/>
    </source>
</evidence>
<keyword evidence="1" id="KW-0732">Signal</keyword>
<evidence type="ECO:0000256" key="1">
    <source>
        <dbReference type="SAM" id="SignalP"/>
    </source>
</evidence>
<evidence type="ECO:0000313" key="2">
    <source>
        <dbReference type="EMBL" id="SEA79520.1"/>
    </source>
</evidence>
<dbReference type="RefSeq" id="WP_093254985.1">
    <property type="nucleotide sequence ID" value="NZ_FNQM01000012.1"/>
</dbReference>
<feature type="signal peptide" evidence="1">
    <location>
        <begin position="1"/>
        <end position="18"/>
    </location>
</feature>
<dbReference type="STRING" id="89524.SAMN05444370_11225"/>
<feature type="chain" id="PRO_5011604476" description="VWFA domain-containing protein" evidence="1">
    <location>
        <begin position="19"/>
        <end position="254"/>
    </location>
</feature>
<evidence type="ECO:0000313" key="3">
    <source>
        <dbReference type="Proteomes" id="UP000198703"/>
    </source>
</evidence>
<gene>
    <name evidence="2" type="ORF">SAMN05444370_11225</name>
</gene>
<dbReference type="AlphaFoldDB" id="A0A1H4E4N5"/>
<dbReference type="Gene3D" id="3.40.50.410">
    <property type="entry name" value="von Willebrand factor, type A domain"/>
    <property type="match status" value="1"/>
</dbReference>